<feature type="compositionally biased region" description="Acidic residues" evidence="1">
    <location>
        <begin position="36"/>
        <end position="47"/>
    </location>
</feature>
<evidence type="ECO:0008006" key="4">
    <source>
        <dbReference type="Google" id="ProtNLM"/>
    </source>
</evidence>
<dbReference type="Gene3D" id="3.30.710.10">
    <property type="entry name" value="Potassium Channel Kv1.1, Chain A"/>
    <property type="match status" value="1"/>
</dbReference>
<organism evidence="2 3">
    <name type="scientific">Fusarium anthophilum</name>
    <dbReference type="NCBI Taxonomy" id="48485"/>
    <lineage>
        <taxon>Eukaryota</taxon>
        <taxon>Fungi</taxon>
        <taxon>Dikarya</taxon>
        <taxon>Ascomycota</taxon>
        <taxon>Pezizomycotina</taxon>
        <taxon>Sordariomycetes</taxon>
        <taxon>Hypocreomycetidae</taxon>
        <taxon>Hypocreales</taxon>
        <taxon>Nectriaceae</taxon>
        <taxon>Fusarium</taxon>
        <taxon>Fusarium fujikuroi species complex</taxon>
    </lineage>
</organism>
<feature type="region of interest" description="Disordered" evidence="1">
    <location>
        <begin position="28"/>
        <end position="55"/>
    </location>
</feature>
<gene>
    <name evidence="2" type="ORF">FANTH_8220</name>
</gene>
<reference evidence="2 3" key="1">
    <citation type="journal article" date="2020" name="BMC Genomics">
        <title>Correction to: Identification and distribution of gene clusters required for synthesis of sphingolipid metabolism inhibitors in diverse species of the filamentous fungus Fusarium.</title>
        <authorList>
            <person name="Kim H.S."/>
            <person name="Lohmar J.M."/>
            <person name="Busman M."/>
            <person name="Brown D.W."/>
            <person name="Naumann T.A."/>
            <person name="Divon H.H."/>
            <person name="Lysoe E."/>
            <person name="Uhlig S."/>
            <person name="Proctor R.H."/>
        </authorList>
    </citation>
    <scope>NUCLEOTIDE SEQUENCE [LARGE SCALE GENOMIC DNA]</scope>
    <source>
        <strain evidence="2 3">NRRL 25214</strain>
    </source>
</reference>
<dbReference type="AlphaFoldDB" id="A0A8H4ZBJ8"/>
<sequence length="343" mass="38862">MKPSLLVFAPKGDTDILLRKPKFRSYQETLPQAADPDVDAQENDDQNEPQPPVVKMLDDGTSSIESLDDLKNLKPFNEDGQIVELSYRVSSAHLMLVSPVFKAMLDGPFRESSRNEDGRFEVKTSECNATTLLILFDIIHGHHRDVPKTMELGLLTDIAILVDYYECHEIVEMFAENWIASIIPEDEIERSNHRTNMARLFISWVFGKSELLDSVVKALLKVTAGPIKTDLPLPSVILDSIEDHRQALTQSFLDNLYALLNSFWLNDRGCHTECTAIMLGMLIKQMLRFGLEVPRATGRPAVEKSFSQLHDFSSNLKSPLWIARDDKYDHESNEPMSIESRSS</sequence>
<dbReference type="InterPro" id="IPR011333">
    <property type="entry name" value="SKP1/BTB/POZ_sf"/>
</dbReference>
<comment type="caution">
    <text evidence="2">The sequence shown here is derived from an EMBL/GenBank/DDBJ whole genome shotgun (WGS) entry which is preliminary data.</text>
</comment>
<evidence type="ECO:0000313" key="3">
    <source>
        <dbReference type="Proteomes" id="UP000573603"/>
    </source>
</evidence>
<accession>A0A8H4ZBJ8</accession>
<evidence type="ECO:0000256" key="1">
    <source>
        <dbReference type="SAM" id="MobiDB-lite"/>
    </source>
</evidence>
<protein>
    <recommendedName>
        <fullName evidence="4">BTB domain-containing protein</fullName>
    </recommendedName>
</protein>
<proteinExistence type="predicted"/>
<keyword evidence="3" id="KW-1185">Reference proteome</keyword>
<dbReference type="SUPFAM" id="SSF54695">
    <property type="entry name" value="POZ domain"/>
    <property type="match status" value="1"/>
</dbReference>
<dbReference type="Proteomes" id="UP000573603">
    <property type="component" value="Unassembled WGS sequence"/>
</dbReference>
<name>A0A8H4ZBJ8_9HYPO</name>
<dbReference type="EMBL" id="JABEVY010000191">
    <property type="protein sequence ID" value="KAF5243398.1"/>
    <property type="molecule type" value="Genomic_DNA"/>
</dbReference>
<evidence type="ECO:0000313" key="2">
    <source>
        <dbReference type="EMBL" id="KAF5243398.1"/>
    </source>
</evidence>